<keyword evidence="3" id="KW-0217">Developmental protein</keyword>
<dbReference type="SUPFAM" id="SSF101912">
    <property type="entry name" value="Sema domain"/>
    <property type="match status" value="1"/>
</dbReference>
<dbReference type="InterPro" id="IPR001627">
    <property type="entry name" value="Semap_dom"/>
</dbReference>
<protein>
    <recommendedName>
        <fullName evidence="21">Semaphorin-3C</fullName>
    </recommendedName>
</protein>
<evidence type="ECO:0008006" key="21">
    <source>
        <dbReference type="Google" id="ProtNLM"/>
    </source>
</evidence>
<evidence type="ECO:0000256" key="9">
    <source>
        <dbReference type="ARBA" id="ARBA00022989"/>
    </source>
</evidence>
<keyword evidence="12" id="KW-0325">Glycoprotein</keyword>
<evidence type="ECO:0000256" key="14">
    <source>
        <dbReference type="PROSITE-ProRule" id="PRU00352"/>
    </source>
</evidence>
<sequence>MSPQQWPHSHRHETLTSAPSPSSFLPRYPNFPLPLLVNCAPFQRRDPCAVALQCRAVTWGSESFPRFCHTLRIWMDAVAFRFALCSMGCAQHEEEVQLSLSVPQVAAVNLDTERLVCERREQVEKRPISLHQRANDKHLTVSAARIGSRLLRRCCASFTCFQLCEEKCKEDLMNQYSLADAMTDNPASLYLSPVFLTLACRPRRTEVQKKSISALMLMTGGIAGKEELPRVFTPLQTSGLSITALGSELVDLRLNNVSTLLSFLHLMLDLPEPRHSGDRCNFLSARGNFTVPKLSESNMGFGVLGVFLGLLLEVSTHGPHSVPRTSWKRQDLDLLEFSEPGIFNYSTLLLSEERGALYVGARDAIFELNKRNVTVRNQKVQWKVAEHPMEMCTRKGKSRERDCPNYIRVLQIVDDKRLYICGTHAFQPQCDYLNLADFSLEGQPEDGRGKCSFDPSQSFTAVMVDGDLYSGTAYNFLGSEPIISRYSPSHSLLRTEYSTSWLNGEFGPYFTEPSFVFADVIRAEKHRGDGEDDKVYYFFTEVSVEYEFFGKLLIPRVARVCKGDLGGERTLQKKWTSFLKAKLVCSMPELNFVFNVVHDVFILKGRDWRDTVFYGVFTSQWGNVGLSAVCAYNMTAVEEVFSKGKYMQKATVEQSHTKWVRYNGIPPSPRPGACISNQLRQKNISSSLHLPDKTLQFVRDHPLLEDPVLPIGNRPRLITKDVNYTQIVVERVHALDGNIYDVIFTGTDKGVLHKSVVFEEDVHIVEEIQLLKNSEPIKNLLLSSETQSVYAGSDSGVIQSPTAFCGKYSTCDDCVLARDPYCAWDPNTAACVCILDAPKEQLRRLVQSLSGDANKCPPVSSVSFKDYQKVLVKPGSSAELPCVVRSNLAHVMWKSNNTLLDEASRFHFIGENGLLIYSVAPEDQGDYQCWSMEWAPAAGKNFSRLLAGYTLKLDPPPGPPAQTNRVATTVRSQETSSVLPAEGNDKTERQPLTLASFTSTVLLTTPPQTDPSLTPPSSGTVRLQPSRNLPPNSVIPRPDSQDPAAEYLQHNNSVALLFLFLLFFLLFLAAMVYNCYMQYLPAPCLRLRATLLGSNKCTHQPEYRACEAGLMEVSAADKINMTEQPAQNGSQTTKNLQALRDTGYETEPECGNGRLPSHNFGGDSSSQEKPFDVDCDSQSIHSSCSSLPSSSSPAKPHCVEAREAEVKLLPPLLKDQAWGVHAQEAFLLFCLALGPSDIHIHWLINGYSVDTPVMEYRRPLGQREVLVSSWLRGGPLIKEARYRCVAEASTGSDTSDIDLYLTTGDENIPSRDLNQWRGALTEHEQLLKRWEKAWVAKG</sequence>
<evidence type="ECO:0000256" key="16">
    <source>
        <dbReference type="SAM" id="Phobius"/>
    </source>
</evidence>
<dbReference type="SUPFAM" id="SSF103575">
    <property type="entry name" value="Plexin repeat"/>
    <property type="match status" value="1"/>
</dbReference>
<keyword evidence="7" id="KW-0221">Differentiation</keyword>
<keyword evidence="6" id="KW-0732">Signal</keyword>
<dbReference type="InterPro" id="IPR003599">
    <property type="entry name" value="Ig_sub"/>
</dbReference>
<dbReference type="Pfam" id="PF07679">
    <property type="entry name" value="I-set"/>
    <property type="match status" value="1"/>
</dbReference>
<dbReference type="GO" id="GO:0071526">
    <property type="term" value="P:semaphorin-plexin signaling pathway"/>
    <property type="evidence" value="ECO:0007669"/>
    <property type="project" value="TreeGrafter"/>
</dbReference>
<dbReference type="GO" id="GO:0030215">
    <property type="term" value="F:semaphorin receptor binding"/>
    <property type="evidence" value="ECO:0007669"/>
    <property type="project" value="InterPro"/>
</dbReference>
<evidence type="ECO:0000256" key="12">
    <source>
        <dbReference type="ARBA" id="ARBA00023180"/>
    </source>
</evidence>
<dbReference type="GO" id="GO:0005886">
    <property type="term" value="C:plasma membrane"/>
    <property type="evidence" value="ECO:0007669"/>
    <property type="project" value="TreeGrafter"/>
</dbReference>
<evidence type="ECO:0000256" key="10">
    <source>
        <dbReference type="ARBA" id="ARBA00023136"/>
    </source>
</evidence>
<gene>
    <name evidence="19" type="ORF">CCH79_00000980</name>
</gene>
<dbReference type="PROSITE" id="PS50835">
    <property type="entry name" value="IG_LIKE"/>
    <property type="match status" value="2"/>
</dbReference>
<keyword evidence="10 16" id="KW-0472">Membrane</keyword>
<comment type="similarity">
    <text evidence="2">Belongs to the semaphorin family.</text>
</comment>
<name>A0A315VTH6_GAMAF</name>
<evidence type="ECO:0000256" key="1">
    <source>
        <dbReference type="ARBA" id="ARBA00004479"/>
    </source>
</evidence>
<dbReference type="FunFam" id="2.60.40.10:FF:002325">
    <property type="entry name" value="Semaphorin 4D"/>
    <property type="match status" value="1"/>
</dbReference>
<keyword evidence="11" id="KW-1015">Disulfide bond</keyword>
<evidence type="ECO:0000256" key="13">
    <source>
        <dbReference type="ARBA" id="ARBA00023319"/>
    </source>
</evidence>
<evidence type="ECO:0000256" key="2">
    <source>
        <dbReference type="ARBA" id="ARBA00009492"/>
    </source>
</evidence>
<evidence type="ECO:0000256" key="8">
    <source>
        <dbReference type="ARBA" id="ARBA00022902"/>
    </source>
</evidence>
<feature type="domain" description="Ig-like" evidence="17">
    <location>
        <begin position="1210"/>
        <end position="1300"/>
    </location>
</feature>
<dbReference type="PROSITE" id="PS51004">
    <property type="entry name" value="SEMA"/>
    <property type="match status" value="1"/>
</dbReference>
<feature type="region of interest" description="Disordered" evidence="15">
    <location>
        <begin position="1003"/>
        <end position="1041"/>
    </location>
</feature>
<evidence type="ECO:0000259" key="17">
    <source>
        <dbReference type="PROSITE" id="PS50835"/>
    </source>
</evidence>
<dbReference type="FunFam" id="2.130.10.10:FF:000033">
    <property type="entry name" value="Semaphorin 4B"/>
    <property type="match status" value="1"/>
</dbReference>
<dbReference type="GO" id="GO:0045499">
    <property type="term" value="F:chemorepellent activity"/>
    <property type="evidence" value="ECO:0007669"/>
    <property type="project" value="TreeGrafter"/>
</dbReference>
<evidence type="ECO:0000259" key="18">
    <source>
        <dbReference type="PROSITE" id="PS51004"/>
    </source>
</evidence>
<reference evidence="19 20" key="1">
    <citation type="journal article" date="2018" name="G3 (Bethesda)">
        <title>A High-Quality Reference Genome for the Invasive Mosquitofish Gambusia affinis Using a Chicago Library.</title>
        <authorList>
            <person name="Hoffberg S.L."/>
            <person name="Troendle N.J."/>
            <person name="Glenn T.C."/>
            <person name="Mahmud O."/>
            <person name="Louha S."/>
            <person name="Chalopin D."/>
            <person name="Bennetzen J.L."/>
            <person name="Mauricio R."/>
        </authorList>
    </citation>
    <scope>NUCLEOTIDE SEQUENCE [LARGE SCALE GENOMIC DNA]</scope>
    <source>
        <strain evidence="19">NE01/NJP1002.9</strain>
        <tissue evidence="19">Muscle</tissue>
    </source>
</reference>
<feature type="region of interest" description="Disordered" evidence="15">
    <location>
        <begin position="953"/>
        <end position="985"/>
    </location>
</feature>
<dbReference type="Gene3D" id="2.130.10.10">
    <property type="entry name" value="YVTN repeat-like/Quinoprotein amine dehydrogenase"/>
    <property type="match status" value="1"/>
</dbReference>
<dbReference type="InterPro" id="IPR002165">
    <property type="entry name" value="Plexin_repeat"/>
</dbReference>
<dbReference type="GO" id="GO:0043931">
    <property type="term" value="P:ossification involved in bone maturation"/>
    <property type="evidence" value="ECO:0007669"/>
    <property type="project" value="TreeGrafter"/>
</dbReference>
<dbReference type="SMART" id="SM00630">
    <property type="entry name" value="Sema"/>
    <property type="match status" value="1"/>
</dbReference>
<evidence type="ECO:0000256" key="6">
    <source>
        <dbReference type="ARBA" id="ARBA00022729"/>
    </source>
</evidence>
<evidence type="ECO:0000313" key="19">
    <source>
        <dbReference type="EMBL" id="PWA26499.1"/>
    </source>
</evidence>
<dbReference type="GO" id="GO:0001755">
    <property type="term" value="P:neural crest cell migration"/>
    <property type="evidence" value="ECO:0007669"/>
    <property type="project" value="TreeGrafter"/>
</dbReference>
<feature type="compositionally biased region" description="Polar residues" evidence="15">
    <location>
        <begin position="961"/>
        <end position="978"/>
    </location>
</feature>
<evidence type="ECO:0000256" key="4">
    <source>
        <dbReference type="ARBA" id="ARBA00022553"/>
    </source>
</evidence>
<dbReference type="GO" id="GO:0030335">
    <property type="term" value="P:positive regulation of cell migration"/>
    <property type="evidence" value="ECO:0007669"/>
    <property type="project" value="TreeGrafter"/>
</dbReference>
<dbReference type="InterPro" id="IPR013783">
    <property type="entry name" value="Ig-like_fold"/>
</dbReference>
<feature type="transmembrane region" description="Helical" evidence="16">
    <location>
        <begin position="1054"/>
        <end position="1076"/>
    </location>
</feature>
<dbReference type="Pfam" id="PF01403">
    <property type="entry name" value="Sema"/>
    <property type="match status" value="1"/>
</dbReference>
<comment type="caution">
    <text evidence="14">Lacks conserved residue(s) required for the propagation of feature annotation.</text>
</comment>
<evidence type="ECO:0000313" key="20">
    <source>
        <dbReference type="Proteomes" id="UP000250572"/>
    </source>
</evidence>
<keyword evidence="13" id="KW-0393">Immunoglobulin domain</keyword>
<dbReference type="EMBL" id="NHOQ01001156">
    <property type="protein sequence ID" value="PWA26499.1"/>
    <property type="molecule type" value="Genomic_DNA"/>
</dbReference>
<dbReference type="SUPFAM" id="SSF48726">
    <property type="entry name" value="Immunoglobulin"/>
    <property type="match status" value="2"/>
</dbReference>
<dbReference type="Gene3D" id="3.30.1680.10">
    <property type="entry name" value="ligand-binding face of the semaphorins, domain 2"/>
    <property type="match status" value="1"/>
</dbReference>
<dbReference type="Proteomes" id="UP000250572">
    <property type="component" value="Unassembled WGS sequence"/>
</dbReference>
<keyword evidence="5 16" id="KW-0812">Transmembrane</keyword>
<feature type="region of interest" description="Disordered" evidence="15">
    <location>
        <begin position="1147"/>
        <end position="1174"/>
    </location>
</feature>
<dbReference type="InterPro" id="IPR013098">
    <property type="entry name" value="Ig_I-set"/>
</dbReference>
<evidence type="ECO:0000256" key="7">
    <source>
        <dbReference type="ARBA" id="ARBA00022782"/>
    </source>
</evidence>
<dbReference type="InterPro" id="IPR036352">
    <property type="entry name" value="Semap_dom_sf"/>
</dbReference>
<evidence type="ECO:0000256" key="5">
    <source>
        <dbReference type="ARBA" id="ARBA00022692"/>
    </source>
</evidence>
<comment type="subcellular location">
    <subcellularLocation>
        <location evidence="1">Membrane</location>
        <topology evidence="1">Single-pass type I membrane protein</topology>
    </subcellularLocation>
</comment>
<evidence type="ECO:0000256" key="11">
    <source>
        <dbReference type="ARBA" id="ARBA00023157"/>
    </source>
</evidence>
<accession>A0A315VTH6</accession>
<dbReference type="GO" id="GO:0007411">
    <property type="term" value="P:axon guidance"/>
    <property type="evidence" value="ECO:0007669"/>
    <property type="project" value="TreeGrafter"/>
</dbReference>
<dbReference type="FunFam" id="3.30.1680.10:FF:000013">
    <property type="entry name" value="Semaphorin 4D"/>
    <property type="match status" value="1"/>
</dbReference>
<keyword evidence="8" id="KW-0524">Neurogenesis</keyword>
<dbReference type="InterPro" id="IPR007110">
    <property type="entry name" value="Ig-like_dom"/>
</dbReference>
<feature type="domain" description="Ig-like" evidence="17">
    <location>
        <begin position="857"/>
        <end position="929"/>
    </location>
</feature>
<dbReference type="SMART" id="SM00423">
    <property type="entry name" value="PSI"/>
    <property type="match status" value="1"/>
</dbReference>
<comment type="caution">
    <text evidence="19">The sequence shown here is derived from an EMBL/GenBank/DDBJ whole genome shotgun (WGS) entry which is preliminary data.</text>
</comment>
<dbReference type="STRING" id="33528.ENSGAFP00000017488"/>
<feature type="region of interest" description="Disordered" evidence="15">
    <location>
        <begin position="1"/>
        <end position="21"/>
    </location>
</feature>
<keyword evidence="9 16" id="KW-1133">Transmembrane helix</keyword>
<dbReference type="GO" id="GO:0005615">
    <property type="term" value="C:extracellular space"/>
    <property type="evidence" value="ECO:0007669"/>
    <property type="project" value="TreeGrafter"/>
</dbReference>
<dbReference type="SMART" id="SM00409">
    <property type="entry name" value="IG"/>
    <property type="match status" value="2"/>
</dbReference>
<dbReference type="PANTHER" id="PTHR11036">
    <property type="entry name" value="SEMAPHORIN"/>
    <property type="match status" value="1"/>
</dbReference>
<dbReference type="Gene3D" id="2.60.40.10">
    <property type="entry name" value="Immunoglobulins"/>
    <property type="match status" value="1"/>
</dbReference>
<dbReference type="GO" id="GO:0000122">
    <property type="term" value="P:negative regulation of transcription by RNA polymerase II"/>
    <property type="evidence" value="ECO:0007669"/>
    <property type="project" value="TreeGrafter"/>
</dbReference>
<keyword evidence="4" id="KW-0597">Phosphoprotein</keyword>
<keyword evidence="20" id="KW-1185">Reference proteome</keyword>
<dbReference type="InterPro" id="IPR015943">
    <property type="entry name" value="WD40/YVTN_repeat-like_dom_sf"/>
</dbReference>
<dbReference type="InterPro" id="IPR027231">
    <property type="entry name" value="Semaphorin"/>
</dbReference>
<feature type="domain" description="Sema" evidence="18">
    <location>
        <begin position="317"/>
        <end position="802"/>
    </location>
</feature>
<evidence type="ECO:0000256" key="3">
    <source>
        <dbReference type="ARBA" id="ARBA00022473"/>
    </source>
</evidence>
<feature type="compositionally biased region" description="Polar residues" evidence="15">
    <location>
        <begin position="1003"/>
        <end position="1031"/>
    </location>
</feature>
<evidence type="ECO:0000256" key="15">
    <source>
        <dbReference type="SAM" id="MobiDB-lite"/>
    </source>
</evidence>
<proteinExistence type="inferred from homology"/>
<dbReference type="InterPro" id="IPR036179">
    <property type="entry name" value="Ig-like_dom_sf"/>
</dbReference>
<dbReference type="PANTHER" id="PTHR11036:SF18">
    <property type="entry name" value="SEMAPHORIN-4D"/>
    <property type="match status" value="1"/>
</dbReference>
<dbReference type="InterPro" id="IPR016201">
    <property type="entry name" value="PSI"/>
</dbReference>
<organism evidence="19 20">
    <name type="scientific">Gambusia affinis</name>
    <name type="common">Western mosquitofish</name>
    <name type="synonym">Heterandria affinis</name>
    <dbReference type="NCBI Taxonomy" id="33528"/>
    <lineage>
        <taxon>Eukaryota</taxon>
        <taxon>Metazoa</taxon>
        <taxon>Chordata</taxon>
        <taxon>Craniata</taxon>
        <taxon>Vertebrata</taxon>
        <taxon>Euteleostomi</taxon>
        <taxon>Actinopterygii</taxon>
        <taxon>Neopterygii</taxon>
        <taxon>Teleostei</taxon>
        <taxon>Neoteleostei</taxon>
        <taxon>Acanthomorphata</taxon>
        <taxon>Ovalentaria</taxon>
        <taxon>Atherinomorphae</taxon>
        <taxon>Cyprinodontiformes</taxon>
        <taxon>Poeciliidae</taxon>
        <taxon>Poeciliinae</taxon>
        <taxon>Gambusia</taxon>
    </lineage>
</organism>
<dbReference type="Pfam" id="PF01437">
    <property type="entry name" value="PSI"/>
    <property type="match status" value="1"/>
</dbReference>